<feature type="repeat" description="ANK" evidence="3">
    <location>
        <begin position="139"/>
        <end position="171"/>
    </location>
</feature>
<dbReference type="PROSITE" id="PS50297">
    <property type="entry name" value="ANK_REP_REGION"/>
    <property type="match status" value="2"/>
</dbReference>
<evidence type="ECO:0000313" key="5">
    <source>
        <dbReference type="Proteomes" id="UP000002009"/>
    </source>
</evidence>
<dbReference type="FunCoup" id="C1FEM2">
    <property type="interactions" value="417"/>
</dbReference>
<sequence>MQAALASRETLSVSTCSPEAPTSFKAQSASSLYPINIRSYGHAYPDKLQYPLPNKQGKKTHKRWSGFVAPWACEYTAAKRNANLSILYASPIQMLAFAEDVKEAYEKKWWLCCRKGNIEDMNHMLRGGGQALVAARDSDNRGALHYACGVGSDECVRSILAYGADVNAKDKDGFTALHIAAGYLHEKVVEVLVASGADPEIQDNTGRSPLDLVETLMHNTPATTVTFARRSALESISDTLEQYSYEEVPPASIKAARPAGDGGDEYLIEWLDERMDSWVPENNIADNLIKDFKAGIEYAPQDKVYTPPTYAPSGIKIKTKSATLVKWADGAPPSWEAPI</sequence>
<dbReference type="SUPFAM" id="SSF48403">
    <property type="entry name" value="Ankyrin repeat"/>
    <property type="match status" value="1"/>
</dbReference>
<dbReference type="InterPro" id="IPR002110">
    <property type="entry name" value="Ankyrin_rpt"/>
</dbReference>
<dbReference type="eggNOG" id="KOG0504">
    <property type="taxonomic scope" value="Eukaryota"/>
</dbReference>
<dbReference type="SMART" id="SM00248">
    <property type="entry name" value="ANK"/>
    <property type="match status" value="2"/>
</dbReference>
<organism evidence="4 5">
    <name type="scientific">Micromonas commoda (strain RCC299 / NOUM17 / CCMP2709)</name>
    <name type="common">Picoplanktonic green alga</name>
    <dbReference type="NCBI Taxonomy" id="296587"/>
    <lineage>
        <taxon>Eukaryota</taxon>
        <taxon>Viridiplantae</taxon>
        <taxon>Chlorophyta</taxon>
        <taxon>Mamiellophyceae</taxon>
        <taxon>Mamiellales</taxon>
        <taxon>Mamiellaceae</taxon>
        <taxon>Micromonas</taxon>
    </lineage>
</organism>
<dbReference type="InterPro" id="IPR036770">
    <property type="entry name" value="Ankyrin_rpt-contain_sf"/>
</dbReference>
<dbReference type="InterPro" id="IPR016197">
    <property type="entry name" value="Chromo-like_dom_sf"/>
</dbReference>
<protein>
    <submittedName>
        <fullName evidence="4">Signal recognition particle SRP43 protein, chloroplast</fullName>
    </submittedName>
</protein>
<dbReference type="OMA" id="APWACEY"/>
<evidence type="ECO:0000256" key="2">
    <source>
        <dbReference type="ARBA" id="ARBA00023043"/>
    </source>
</evidence>
<keyword evidence="1" id="KW-0677">Repeat</keyword>
<dbReference type="PANTHER" id="PTHR24171">
    <property type="entry name" value="ANKYRIN REPEAT DOMAIN-CONTAINING PROTEIN 39-RELATED"/>
    <property type="match status" value="1"/>
</dbReference>
<feature type="repeat" description="ANK" evidence="3">
    <location>
        <begin position="172"/>
        <end position="204"/>
    </location>
</feature>
<dbReference type="Gene3D" id="1.25.40.20">
    <property type="entry name" value="Ankyrin repeat-containing domain"/>
    <property type="match status" value="1"/>
</dbReference>
<dbReference type="AlphaFoldDB" id="C1FEM2"/>
<keyword evidence="2 3" id="KW-0040">ANK repeat</keyword>
<reference evidence="4 5" key="1">
    <citation type="journal article" date="2009" name="Science">
        <title>Green evolution and dynamic adaptations revealed by genomes of the marine picoeukaryotes Micromonas.</title>
        <authorList>
            <person name="Worden A.Z."/>
            <person name="Lee J.H."/>
            <person name="Mock T."/>
            <person name="Rouze P."/>
            <person name="Simmons M.P."/>
            <person name="Aerts A.L."/>
            <person name="Allen A.E."/>
            <person name="Cuvelier M.L."/>
            <person name="Derelle E."/>
            <person name="Everett M.V."/>
            <person name="Foulon E."/>
            <person name="Grimwood J."/>
            <person name="Gundlach H."/>
            <person name="Henrissat B."/>
            <person name="Napoli C."/>
            <person name="McDonald S.M."/>
            <person name="Parker M.S."/>
            <person name="Rombauts S."/>
            <person name="Salamov A."/>
            <person name="Von Dassow P."/>
            <person name="Badger J.H."/>
            <person name="Coutinho P.M."/>
            <person name="Demir E."/>
            <person name="Dubchak I."/>
            <person name="Gentemann C."/>
            <person name="Eikrem W."/>
            <person name="Gready J.E."/>
            <person name="John U."/>
            <person name="Lanier W."/>
            <person name="Lindquist E.A."/>
            <person name="Lucas S."/>
            <person name="Mayer K.F."/>
            <person name="Moreau H."/>
            <person name="Not F."/>
            <person name="Otillar R."/>
            <person name="Panaud O."/>
            <person name="Pangilinan J."/>
            <person name="Paulsen I."/>
            <person name="Piegu B."/>
            <person name="Poliakov A."/>
            <person name="Robbens S."/>
            <person name="Schmutz J."/>
            <person name="Toulza E."/>
            <person name="Wyss T."/>
            <person name="Zelensky A."/>
            <person name="Zhou K."/>
            <person name="Armbrust E.V."/>
            <person name="Bhattacharya D."/>
            <person name="Goodenough U.W."/>
            <person name="Van de Peer Y."/>
            <person name="Grigoriev I.V."/>
        </authorList>
    </citation>
    <scope>NUCLEOTIDE SEQUENCE [LARGE SCALE GENOMIC DNA]</scope>
    <source>
        <strain evidence="5">RCC299 / NOUM17</strain>
    </source>
</reference>
<dbReference type="RefSeq" id="XP_002507724.1">
    <property type="nucleotide sequence ID" value="XM_002507678.1"/>
</dbReference>
<dbReference type="Pfam" id="PF12796">
    <property type="entry name" value="Ank_2"/>
    <property type="match status" value="1"/>
</dbReference>
<dbReference type="Proteomes" id="UP000002009">
    <property type="component" value="Chromosome 1"/>
</dbReference>
<proteinExistence type="predicted"/>
<dbReference type="KEGG" id="mis:MICPUN_113908"/>
<accession>C1FEM2</accession>
<evidence type="ECO:0000313" key="4">
    <source>
        <dbReference type="EMBL" id="ACO68982.1"/>
    </source>
</evidence>
<evidence type="ECO:0000256" key="3">
    <source>
        <dbReference type="PROSITE-ProRule" id="PRU00023"/>
    </source>
</evidence>
<evidence type="ECO:0000256" key="1">
    <source>
        <dbReference type="ARBA" id="ARBA00022737"/>
    </source>
</evidence>
<dbReference type="GeneID" id="8250262"/>
<keyword evidence="5" id="KW-1185">Reference proteome</keyword>
<dbReference type="SUPFAM" id="SSF54160">
    <property type="entry name" value="Chromo domain-like"/>
    <property type="match status" value="1"/>
</dbReference>
<dbReference type="STRING" id="296587.C1FEM2"/>
<dbReference type="InParanoid" id="C1FEM2"/>
<dbReference type="OrthoDB" id="341259at2759"/>
<dbReference type="PROSITE" id="PS50088">
    <property type="entry name" value="ANK_REPEAT"/>
    <property type="match status" value="2"/>
</dbReference>
<name>C1FEM2_MICCC</name>
<gene>
    <name evidence="4" type="primary">SRP43</name>
    <name evidence="4" type="ORF">MICPUN_113908</name>
</gene>
<dbReference type="EMBL" id="CP001574">
    <property type="protein sequence ID" value="ACO68982.1"/>
    <property type="molecule type" value="Genomic_DNA"/>
</dbReference>
<dbReference type="Gene3D" id="2.40.50.40">
    <property type="match status" value="1"/>
</dbReference>